<dbReference type="InterPro" id="IPR018357">
    <property type="entry name" value="Hexapep_transf_CS"/>
</dbReference>
<dbReference type="PANTHER" id="PTHR43300:SF7">
    <property type="entry name" value="UDP-N-ACETYLBACILLOSAMINE N-ACETYLTRANSFERASE"/>
    <property type="match status" value="1"/>
</dbReference>
<dbReference type="PANTHER" id="PTHR43300">
    <property type="entry name" value="ACETYLTRANSFERASE"/>
    <property type="match status" value="1"/>
</dbReference>
<dbReference type="InterPro" id="IPR020019">
    <property type="entry name" value="AcTrfase_PglD-like"/>
</dbReference>
<dbReference type="Proteomes" id="UP000663444">
    <property type="component" value="Chromosome"/>
</dbReference>
<keyword evidence="9" id="KW-1185">Reference proteome</keyword>
<dbReference type="CDD" id="cd03360">
    <property type="entry name" value="LbH_AT_putative"/>
    <property type="match status" value="1"/>
</dbReference>
<sequence length="213" mass="21402">MRTKEILLYGAGGHGKVVLDALLTSVDDLSGLLVVDANPELHGTEFLGFVVAMPGNCLALAPRNFHVSIGRCDVRRSVHEQLAGRGHEAMTVVHPEAVVSRFARVESGSFLAARSVLGPGAAVGAGVVVNHGAVVDHDCTVGAFSHIAPNATLGGAVRIGPGVLIGAGAVVLPGVSIGEGATIGAGAVVVSDVAGFTTVVGVPGRVLQQESRA</sequence>
<dbReference type="InterPro" id="IPR041561">
    <property type="entry name" value="PglD_N"/>
</dbReference>
<feature type="binding site" evidence="6">
    <location>
        <position position="70"/>
    </location>
    <ligand>
        <name>substrate</name>
    </ligand>
</feature>
<dbReference type="SUPFAM" id="SSF51161">
    <property type="entry name" value="Trimeric LpxA-like enzymes"/>
    <property type="match status" value="1"/>
</dbReference>
<feature type="site" description="Increases basicity of active site His" evidence="5">
    <location>
        <position position="138"/>
    </location>
</feature>
<name>A0A974SPG5_9RHOO</name>
<dbReference type="Gene3D" id="3.40.50.20">
    <property type="match status" value="1"/>
</dbReference>
<dbReference type="Pfam" id="PF17836">
    <property type="entry name" value="PglD_N"/>
    <property type="match status" value="1"/>
</dbReference>
<evidence type="ECO:0000313" key="8">
    <source>
        <dbReference type="EMBL" id="QRJ64047.1"/>
    </source>
</evidence>
<keyword evidence="2" id="KW-0808">Transferase</keyword>
<evidence type="ECO:0000256" key="4">
    <source>
        <dbReference type="ARBA" id="ARBA00023315"/>
    </source>
</evidence>
<dbReference type="Gene3D" id="2.160.10.10">
    <property type="entry name" value="Hexapeptide repeat proteins"/>
    <property type="match status" value="1"/>
</dbReference>
<dbReference type="InterPro" id="IPR001451">
    <property type="entry name" value="Hexapep"/>
</dbReference>
<dbReference type="Pfam" id="PF00132">
    <property type="entry name" value="Hexapep"/>
    <property type="match status" value="1"/>
</dbReference>
<organism evidence="8 9">
    <name type="scientific">Azospira restricta</name>
    <dbReference type="NCBI Taxonomy" id="404405"/>
    <lineage>
        <taxon>Bacteria</taxon>
        <taxon>Pseudomonadati</taxon>
        <taxon>Pseudomonadota</taxon>
        <taxon>Betaproteobacteria</taxon>
        <taxon>Rhodocyclales</taxon>
        <taxon>Rhodocyclaceae</taxon>
        <taxon>Azospira</taxon>
    </lineage>
</organism>
<dbReference type="InterPro" id="IPR011004">
    <property type="entry name" value="Trimer_LpxA-like_sf"/>
</dbReference>
<evidence type="ECO:0000259" key="7">
    <source>
        <dbReference type="Pfam" id="PF17836"/>
    </source>
</evidence>
<dbReference type="AlphaFoldDB" id="A0A974SPG5"/>
<dbReference type="KEGG" id="ares:IWH25_01415"/>
<gene>
    <name evidence="8" type="ORF">IWH25_01415</name>
</gene>
<feature type="active site" description="Proton acceptor" evidence="5">
    <location>
        <position position="137"/>
    </location>
</feature>
<feature type="domain" description="PglD N-terminal" evidence="7">
    <location>
        <begin position="6"/>
        <end position="82"/>
    </location>
</feature>
<comment type="similarity">
    <text evidence="1">Belongs to the transferase hexapeptide repeat family.</text>
</comment>
<evidence type="ECO:0000256" key="3">
    <source>
        <dbReference type="ARBA" id="ARBA00022737"/>
    </source>
</evidence>
<protein>
    <submittedName>
        <fullName evidence="8">NeuD/PglB/VioB family sugar acetyltransferase</fullName>
    </submittedName>
</protein>
<evidence type="ECO:0000256" key="6">
    <source>
        <dbReference type="PIRSR" id="PIRSR620019-2"/>
    </source>
</evidence>
<dbReference type="RefSeq" id="WP_203387580.1">
    <property type="nucleotide sequence ID" value="NZ_CP064781.1"/>
</dbReference>
<evidence type="ECO:0000256" key="5">
    <source>
        <dbReference type="PIRSR" id="PIRSR620019-1"/>
    </source>
</evidence>
<evidence type="ECO:0000256" key="1">
    <source>
        <dbReference type="ARBA" id="ARBA00007274"/>
    </source>
</evidence>
<dbReference type="EMBL" id="CP064781">
    <property type="protein sequence ID" value="QRJ64047.1"/>
    <property type="molecule type" value="Genomic_DNA"/>
</dbReference>
<evidence type="ECO:0000256" key="2">
    <source>
        <dbReference type="ARBA" id="ARBA00022679"/>
    </source>
</evidence>
<proteinExistence type="inferred from homology"/>
<dbReference type="PROSITE" id="PS00101">
    <property type="entry name" value="HEXAPEP_TRANSFERASES"/>
    <property type="match status" value="1"/>
</dbReference>
<feature type="binding site" evidence="6">
    <location>
        <position position="146"/>
    </location>
    <ligand>
        <name>acetyl-CoA</name>
        <dbReference type="ChEBI" id="CHEBI:57288"/>
    </ligand>
</feature>
<dbReference type="GO" id="GO:0016746">
    <property type="term" value="F:acyltransferase activity"/>
    <property type="evidence" value="ECO:0007669"/>
    <property type="project" value="UniProtKB-KW"/>
</dbReference>
<dbReference type="InterPro" id="IPR050179">
    <property type="entry name" value="Trans_hexapeptide_repeat"/>
</dbReference>
<reference evidence="8" key="1">
    <citation type="submission" date="2020-11" db="EMBL/GenBank/DDBJ databases">
        <title>Azospira restricta DSM 18626 genome sequence.</title>
        <authorList>
            <person name="Moe W.M."/>
        </authorList>
    </citation>
    <scope>NUCLEOTIDE SEQUENCE</scope>
    <source>
        <strain evidence="8">DSM 18626</strain>
    </source>
</reference>
<accession>A0A974SPG5</accession>
<keyword evidence="4" id="KW-0012">Acyltransferase</keyword>
<evidence type="ECO:0000313" key="9">
    <source>
        <dbReference type="Proteomes" id="UP000663444"/>
    </source>
</evidence>
<dbReference type="NCBIfam" id="TIGR03570">
    <property type="entry name" value="NeuD_NnaD"/>
    <property type="match status" value="1"/>
</dbReference>
<keyword evidence="3" id="KW-0677">Repeat</keyword>